<dbReference type="SUPFAM" id="SSF54695">
    <property type="entry name" value="POZ domain"/>
    <property type="match status" value="1"/>
</dbReference>
<dbReference type="AlphaFoldDB" id="A0A674P6C6"/>
<dbReference type="GeneTree" id="ENSGT00950000182983"/>
<evidence type="ECO:0000256" key="4">
    <source>
        <dbReference type="ARBA" id="ARBA00023180"/>
    </source>
</evidence>
<comment type="subcellular location">
    <subcellularLocation>
        <location evidence="1">Secreted</location>
        <location evidence="1">Extracellular space</location>
    </subcellularLocation>
</comment>
<dbReference type="InParanoid" id="A0A674P6C6"/>
<dbReference type="GO" id="GO:0005576">
    <property type="term" value="C:extracellular region"/>
    <property type="evidence" value="ECO:0007669"/>
    <property type="project" value="UniProtKB-SubCell"/>
</dbReference>
<sequence>MSRLVLLVYWVSSTRPQHVAPSFSPECSHHRTSASSGFCCFSGSQVPSNWTRSVSVKQLMLPGTMNHVARITVMGSWKEHAHHVDSNLSLLLQSSFVVPGSTGDSTHSLDHSSGLSEAMGRIFDSADACDFLIVARTEDSSETVSQTICAHKVILLPFRPFNVSKGAESITISISRPCLQHFTTFIRYLYTREVNVTTSSLRCIHWMASHFGAKRLMEDAGRLFTEVLPEDRSFKVQLSLYDYATETGDLLLQENCLRYLAWNYHNLTTSPAWTQLSVQLLKSLLLRADLVAPDEYFVLQSVESWITDQGNSTTLETQAKLLSHVRFPMIPAERLHDLESSSPLYSAHRGLYQEKMLKALQFNVLLFSKIQASPAFNKEDADYQSRIYTGGPWSTVLDPSKDQQPVYFAPPIRRESYGRYSRLNPSPASLETPVHNSLIFQKDKVQWRANILQTQQDCSNEGLVCDSLPMARLRAQRSVFQDKVSFRNRLLLMCRGSYVAQVQDFKNDVSPVKVNGTYVVSYPCPGDQYTFQFVVRPQYV</sequence>
<reference evidence="7 8" key="1">
    <citation type="journal article" date="2011" name="Genome Biol. Evol.">
        <title>Integration of the genetic map and genome assembly of fugu facilitates insights into distinct features of genome evolution in teleosts and mammals.</title>
        <authorList>
            <person name="Kai W."/>
            <person name="Kikuchi K."/>
            <person name="Tohari S."/>
            <person name="Chew A.K."/>
            <person name="Tay A."/>
            <person name="Fujiwara A."/>
            <person name="Hosoya S."/>
            <person name="Suetake H."/>
            <person name="Naruse K."/>
            <person name="Brenner S."/>
            <person name="Suzuki Y."/>
            <person name="Venkatesh B."/>
        </authorList>
    </citation>
    <scope>NUCLEOTIDE SEQUENCE [LARGE SCALE GENOMIC DNA]</scope>
</reference>
<dbReference type="Pfam" id="PF07707">
    <property type="entry name" value="BACK"/>
    <property type="match status" value="1"/>
</dbReference>
<reference evidence="7" key="3">
    <citation type="submission" date="2025-09" db="UniProtKB">
        <authorList>
            <consortium name="Ensembl"/>
        </authorList>
    </citation>
    <scope>IDENTIFICATION</scope>
</reference>
<dbReference type="Gene3D" id="3.30.710.10">
    <property type="entry name" value="Potassium Channel Kv1.1, Chain A"/>
    <property type="match status" value="1"/>
</dbReference>
<keyword evidence="2" id="KW-0964">Secreted</keyword>
<reference evidence="7" key="2">
    <citation type="submission" date="2025-08" db="UniProtKB">
        <authorList>
            <consortium name="Ensembl"/>
        </authorList>
    </citation>
    <scope>IDENTIFICATION</scope>
</reference>
<keyword evidence="4" id="KW-0325">Glycoprotein</keyword>
<dbReference type="OMA" id="HENIFFH"/>
<organism evidence="7 8">
    <name type="scientific">Takifugu rubripes</name>
    <name type="common">Japanese pufferfish</name>
    <name type="synonym">Fugu rubripes</name>
    <dbReference type="NCBI Taxonomy" id="31033"/>
    <lineage>
        <taxon>Eukaryota</taxon>
        <taxon>Metazoa</taxon>
        <taxon>Chordata</taxon>
        <taxon>Craniata</taxon>
        <taxon>Vertebrata</taxon>
        <taxon>Euteleostomi</taxon>
        <taxon>Actinopterygii</taxon>
        <taxon>Neopterygii</taxon>
        <taxon>Teleostei</taxon>
        <taxon>Neoteleostei</taxon>
        <taxon>Acanthomorphata</taxon>
        <taxon>Eupercaria</taxon>
        <taxon>Tetraodontiformes</taxon>
        <taxon>Tetradontoidea</taxon>
        <taxon>Tetraodontidae</taxon>
        <taxon>Takifugu</taxon>
    </lineage>
</organism>
<evidence type="ECO:0000313" key="7">
    <source>
        <dbReference type="Ensembl" id="ENSTRUP00000080644.1"/>
    </source>
</evidence>
<evidence type="ECO:0000259" key="6">
    <source>
        <dbReference type="PROSITE" id="PS50097"/>
    </source>
</evidence>
<dbReference type="Ensembl" id="ENSTRUT00000081403.1">
    <property type="protein sequence ID" value="ENSTRUP00000080644.1"/>
    <property type="gene ID" value="ENSTRUG00000011195.3"/>
</dbReference>
<feature type="domain" description="BTB" evidence="6">
    <location>
        <begin position="129"/>
        <end position="198"/>
    </location>
</feature>
<evidence type="ECO:0000256" key="3">
    <source>
        <dbReference type="ARBA" id="ARBA00022729"/>
    </source>
</evidence>
<accession>A0A674P6C6</accession>
<evidence type="ECO:0000256" key="5">
    <source>
        <dbReference type="SAM" id="SignalP"/>
    </source>
</evidence>
<dbReference type="InterPro" id="IPR011333">
    <property type="entry name" value="SKP1/BTB/POZ_sf"/>
</dbReference>
<protein>
    <submittedName>
        <fullName evidence="7">Galectin 3 binding protein, tandem duplicate 2</fullName>
    </submittedName>
</protein>
<dbReference type="Proteomes" id="UP000005226">
    <property type="component" value="Chromosome 5"/>
</dbReference>
<gene>
    <name evidence="7" type="primary">lgals3bp</name>
</gene>
<dbReference type="PANTHER" id="PTHR24410:SF16">
    <property type="entry name" value="GALECTIN-3-BINDING PROTEIN"/>
    <property type="match status" value="1"/>
</dbReference>
<keyword evidence="8" id="KW-1185">Reference proteome</keyword>
<keyword evidence="3 5" id="KW-0732">Signal</keyword>
<name>A0A674P6C6_TAKRU</name>
<dbReference type="Gene3D" id="1.25.40.420">
    <property type="match status" value="1"/>
</dbReference>
<feature type="chain" id="PRO_5025619777" evidence="5">
    <location>
        <begin position="17"/>
        <end position="540"/>
    </location>
</feature>
<dbReference type="InterPro" id="IPR051481">
    <property type="entry name" value="BTB-POZ/Galectin-3-binding"/>
</dbReference>
<dbReference type="SMART" id="SM00875">
    <property type="entry name" value="BACK"/>
    <property type="match status" value="1"/>
</dbReference>
<proteinExistence type="predicted"/>
<evidence type="ECO:0000256" key="1">
    <source>
        <dbReference type="ARBA" id="ARBA00004239"/>
    </source>
</evidence>
<evidence type="ECO:0000313" key="8">
    <source>
        <dbReference type="Proteomes" id="UP000005226"/>
    </source>
</evidence>
<dbReference type="InterPro" id="IPR011705">
    <property type="entry name" value="BACK"/>
</dbReference>
<dbReference type="PANTHER" id="PTHR24410">
    <property type="entry name" value="HL07962P-RELATED"/>
    <property type="match status" value="1"/>
</dbReference>
<dbReference type="InterPro" id="IPR000210">
    <property type="entry name" value="BTB/POZ_dom"/>
</dbReference>
<dbReference type="FunCoup" id="A0A674P6C6">
    <property type="interactions" value="445"/>
</dbReference>
<feature type="signal peptide" evidence="5">
    <location>
        <begin position="1"/>
        <end position="16"/>
    </location>
</feature>
<dbReference type="PROSITE" id="PS50097">
    <property type="entry name" value="BTB"/>
    <property type="match status" value="1"/>
</dbReference>
<evidence type="ECO:0000256" key="2">
    <source>
        <dbReference type="ARBA" id="ARBA00022525"/>
    </source>
</evidence>